<dbReference type="Proteomes" id="UP000003656">
    <property type="component" value="Unassembled WGS sequence"/>
</dbReference>
<dbReference type="STRING" id="561180.BIFGAL_02512"/>
<reference evidence="1 2" key="1">
    <citation type="submission" date="2009-11" db="EMBL/GenBank/DDBJ databases">
        <authorList>
            <person name="Weinstock G."/>
            <person name="Sodergren E."/>
            <person name="Clifton S."/>
            <person name="Fulton L."/>
            <person name="Fulton B."/>
            <person name="Courtney L."/>
            <person name="Fronick C."/>
            <person name="Harrison M."/>
            <person name="Strong C."/>
            <person name="Farmer C."/>
            <person name="Delahaunty K."/>
            <person name="Markovic C."/>
            <person name="Hall O."/>
            <person name="Minx P."/>
            <person name="Tomlinson C."/>
            <person name="Mitreva M."/>
            <person name="Nelson J."/>
            <person name="Hou S."/>
            <person name="Wollam A."/>
            <person name="Pepin K.H."/>
            <person name="Johnson M."/>
            <person name="Bhonagiri V."/>
            <person name="Nash W.E."/>
            <person name="Warren W."/>
            <person name="Chinwalla A."/>
            <person name="Mardis E.R."/>
            <person name="Wilson R.K."/>
        </authorList>
    </citation>
    <scope>NUCLEOTIDE SEQUENCE [LARGE SCALE GENOMIC DNA]</scope>
    <source>
        <strain evidence="1 2">DSM 20093</strain>
    </source>
</reference>
<proteinExistence type="predicted"/>
<comment type="caution">
    <text evidence="1">The sequence shown here is derived from an EMBL/GenBank/DDBJ whole genome shotgun (WGS) entry which is preliminary data.</text>
</comment>
<gene>
    <name evidence="1" type="ORF">BIFGAL_02512</name>
</gene>
<accession>D1NRW1</accession>
<dbReference type="EMBL" id="ABXB03000001">
    <property type="protein sequence ID" value="EFA23413.1"/>
    <property type="molecule type" value="Genomic_DNA"/>
</dbReference>
<evidence type="ECO:0000313" key="2">
    <source>
        <dbReference type="Proteomes" id="UP000003656"/>
    </source>
</evidence>
<organism evidence="1 2">
    <name type="scientific">Bifidobacterium gallicum DSM 20093 = LMG 11596</name>
    <dbReference type="NCBI Taxonomy" id="561180"/>
    <lineage>
        <taxon>Bacteria</taxon>
        <taxon>Bacillati</taxon>
        <taxon>Actinomycetota</taxon>
        <taxon>Actinomycetes</taxon>
        <taxon>Bifidobacteriales</taxon>
        <taxon>Bifidobacteriaceae</taxon>
        <taxon>Bifidobacterium</taxon>
    </lineage>
</organism>
<dbReference type="AlphaFoldDB" id="D1NRW1"/>
<sequence>MLKALERLLRALRKSRQALNCEMLVEGLLQLHHSLLARDCSMIARRQTVVLELSALMDGLEAAWN</sequence>
<name>D1NRW1_9BIFI</name>
<protein>
    <submittedName>
        <fullName evidence="1">Uncharacterized protein</fullName>
    </submittedName>
</protein>
<evidence type="ECO:0000313" key="1">
    <source>
        <dbReference type="EMBL" id="EFA23413.1"/>
    </source>
</evidence>